<organism evidence="1 2">
    <name type="scientific">Liparis tanakae</name>
    <name type="common">Tanaka's snailfish</name>
    <dbReference type="NCBI Taxonomy" id="230148"/>
    <lineage>
        <taxon>Eukaryota</taxon>
        <taxon>Metazoa</taxon>
        <taxon>Chordata</taxon>
        <taxon>Craniata</taxon>
        <taxon>Vertebrata</taxon>
        <taxon>Euteleostomi</taxon>
        <taxon>Actinopterygii</taxon>
        <taxon>Neopterygii</taxon>
        <taxon>Teleostei</taxon>
        <taxon>Neoteleostei</taxon>
        <taxon>Acanthomorphata</taxon>
        <taxon>Eupercaria</taxon>
        <taxon>Perciformes</taxon>
        <taxon>Cottioidei</taxon>
        <taxon>Cottales</taxon>
        <taxon>Liparidae</taxon>
        <taxon>Liparis</taxon>
    </lineage>
</organism>
<keyword evidence="2" id="KW-1185">Reference proteome</keyword>
<dbReference type="AlphaFoldDB" id="A0A4Z2HDT9"/>
<name>A0A4Z2HDT9_9TELE</name>
<sequence>MGGPRIQLGRKTWVGAGQAQMQMNGSAGWADEADSNRGRGEASRDFAKLYELDNDSKRKEFLDDLFTFMQKRE</sequence>
<dbReference type="OrthoDB" id="10044343at2759"/>
<evidence type="ECO:0000313" key="2">
    <source>
        <dbReference type="Proteomes" id="UP000314294"/>
    </source>
</evidence>
<dbReference type="EMBL" id="SRLO01000260">
    <property type="protein sequence ID" value="TNN64019.1"/>
    <property type="molecule type" value="Genomic_DNA"/>
</dbReference>
<comment type="caution">
    <text evidence="1">The sequence shown here is derived from an EMBL/GenBank/DDBJ whole genome shotgun (WGS) entry which is preliminary data.</text>
</comment>
<dbReference type="Proteomes" id="UP000314294">
    <property type="component" value="Unassembled WGS sequence"/>
</dbReference>
<accession>A0A4Z2HDT9</accession>
<evidence type="ECO:0000313" key="1">
    <source>
        <dbReference type="EMBL" id="TNN64019.1"/>
    </source>
</evidence>
<reference evidence="1 2" key="1">
    <citation type="submission" date="2019-03" db="EMBL/GenBank/DDBJ databases">
        <title>First draft genome of Liparis tanakae, snailfish: a comprehensive survey of snailfish specific genes.</title>
        <authorList>
            <person name="Kim W."/>
            <person name="Song I."/>
            <person name="Jeong J.-H."/>
            <person name="Kim D."/>
            <person name="Kim S."/>
            <person name="Ryu S."/>
            <person name="Song J.Y."/>
            <person name="Lee S.K."/>
        </authorList>
    </citation>
    <scope>NUCLEOTIDE SEQUENCE [LARGE SCALE GENOMIC DNA]</scope>
    <source>
        <tissue evidence="1">Muscle</tissue>
    </source>
</reference>
<proteinExistence type="predicted"/>
<gene>
    <name evidence="1" type="primary">Arid3b_1</name>
    <name evidence="1" type="ORF">EYF80_025742</name>
</gene>
<protein>
    <submittedName>
        <fullName evidence="1">AT-rich interactive domain-containing protein 3B</fullName>
    </submittedName>
</protein>